<evidence type="ECO:0000259" key="1">
    <source>
        <dbReference type="Pfam" id="PF04471"/>
    </source>
</evidence>
<dbReference type="InterPro" id="IPR007560">
    <property type="entry name" value="Restrct_endonuc_IV_Mrr"/>
</dbReference>
<gene>
    <name evidence="3" type="ORF">SR900_09450</name>
</gene>
<dbReference type="EMBL" id="CP140158">
    <property type="protein sequence ID" value="WQG84686.1"/>
    <property type="molecule type" value="Genomic_DNA"/>
</dbReference>
<organism evidence="3 4">
    <name type="scientific">Kangiella aquimarina</name>
    <dbReference type="NCBI Taxonomy" id="261965"/>
    <lineage>
        <taxon>Bacteria</taxon>
        <taxon>Pseudomonadati</taxon>
        <taxon>Pseudomonadota</taxon>
        <taxon>Gammaproteobacteria</taxon>
        <taxon>Kangiellales</taxon>
        <taxon>Kangiellaceae</taxon>
        <taxon>Kangiella</taxon>
    </lineage>
</organism>
<dbReference type="Pfam" id="PF04471">
    <property type="entry name" value="Mrr_cat"/>
    <property type="match status" value="1"/>
</dbReference>
<sequence length="305" mass="34693">MAIPTYQEFMLPFLRTLGDGQEHKLREIYKLLASESNLTEEEMEQKLPSGKQLVFHNRIGWARTYLKKAGLIDAPQRGVFTITQRGRDLLKSNPQEVTIKTLEQFPDFLEFKELSSTSADRENDEQTKSSKLTPVEQIDSAFKSINSELIDELLDTITQCTPLFFEQLVVELLLKMGYGGYREDAGIPTQYTNDGGIDGIINEDPLGLDTIYLQAKRYSKDRSVGRPDVQSFAGALDMQKSRKGVFITTSRFSNDAIEYVNLIEKSIVLIDGKKLASLMIQYNLGVTIKQVYEIKDIDTDYFLEE</sequence>
<evidence type="ECO:0000313" key="3">
    <source>
        <dbReference type="EMBL" id="WQG84686.1"/>
    </source>
</evidence>
<dbReference type="RefSeq" id="WP_018625704.1">
    <property type="nucleotide sequence ID" value="NZ_CP140158.1"/>
</dbReference>
<evidence type="ECO:0000259" key="2">
    <source>
        <dbReference type="Pfam" id="PF14338"/>
    </source>
</evidence>
<feature type="domain" description="Restriction endonuclease type IV Mrr" evidence="1">
    <location>
        <begin position="158"/>
        <end position="279"/>
    </location>
</feature>
<dbReference type="InterPro" id="IPR025745">
    <property type="entry name" value="Mrr-like_N_dom"/>
</dbReference>
<accession>A0ABZ0X2T7</accession>
<feature type="domain" description="Restriction system protein Mrr-like N-terminal" evidence="2">
    <location>
        <begin position="6"/>
        <end position="91"/>
    </location>
</feature>
<dbReference type="Gene3D" id="3.40.1350.10">
    <property type="match status" value="1"/>
</dbReference>
<name>A0ABZ0X2T7_9GAMM</name>
<dbReference type="GO" id="GO:0004519">
    <property type="term" value="F:endonuclease activity"/>
    <property type="evidence" value="ECO:0007669"/>
    <property type="project" value="UniProtKB-KW"/>
</dbReference>
<keyword evidence="4" id="KW-1185">Reference proteome</keyword>
<proteinExistence type="predicted"/>
<evidence type="ECO:0000313" key="4">
    <source>
        <dbReference type="Proteomes" id="UP001324185"/>
    </source>
</evidence>
<dbReference type="SUPFAM" id="SSF52980">
    <property type="entry name" value="Restriction endonuclease-like"/>
    <property type="match status" value="1"/>
</dbReference>
<protein>
    <submittedName>
        <fullName evidence="3">Restriction endonuclease</fullName>
    </submittedName>
</protein>
<dbReference type="InterPro" id="IPR011856">
    <property type="entry name" value="tRNA_endonuc-like_dom_sf"/>
</dbReference>
<dbReference type="InterPro" id="IPR052906">
    <property type="entry name" value="Type_IV_Methyl-Rstrct_Enzyme"/>
</dbReference>
<dbReference type="Proteomes" id="UP001324185">
    <property type="component" value="Chromosome"/>
</dbReference>
<keyword evidence="3" id="KW-0378">Hydrolase</keyword>
<dbReference type="InterPro" id="IPR011335">
    <property type="entry name" value="Restrct_endonuc-II-like"/>
</dbReference>
<dbReference type="PANTHER" id="PTHR30015:SF7">
    <property type="entry name" value="TYPE IV METHYL-DIRECTED RESTRICTION ENZYME ECOKMRR"/>
    <property type="match status" value="1"/>
</dbReference>
<keyword evidence="3" id="KW-0540">Nuclease</keyword>
<reference evidence="3 4" key="1">
    <citation type="submission" date="2023-11" db="EMBL/GenBank/DDBJ databases">
        <title>MicrobeMod: A computational toolkit for identifying prokaryotic methylation and restriction-modification with nanopore sequencing.</title>
        <authorList>
            <person name="Crits-Christoph A."/>
            <person name="Kang S.C."/>
            <person name="Lee H."/>
            <person name="Ostrov N."/>
        </authorList>
    </citation>
    <scope>NUCLEOTIDE SEQUENCE [LARGE SCALE GENOMIC DNA]</scope>
    <source>
        <strain evidence="3 4">DSMZ 16071</strain>
    </source>
</reference>
<dbReference type="PANTHER" id="PTHR30015">
    <property type="entry name" value="MRR RESTRICTION SYSTEM PROTEIN"/>
    <property type="match status" value="1"/>
</dbReference>
<keyword evidence="3" id="KW-0255">Endonuclease</keyword>
<dbReference type="Pfam" id="PF14338">
    <property type="entry name" value="Mrr_N"/>
    <property type="match status" value="1"/>
</dbReference>